<protein>
    <submittedName>
        <fullName evidence="5">DUF2207 domain-containing protein</fullName>
    </submittedName>
</protein>
<proteinExistence type="predicted"/>
<dbReference type="InterPro" id="IPR018702">
    <property type="entry name" value="DUF2207"/>
</dbReference>
<evidence type="ECO:0000259" key="3">
    <source>
        <dbReference type="Pfam" id="PF09972"/>
    </source>
</evidence>
<organism evidence="5 6">
    <name type="scientific">Nocardioides flavescens</name>
    <dbReference type="NCBI Taxonomy" id="2691959"/>
    <lineage>
        <taxon>Bacteria</taxon>
        <taxon>Bacillati</taxon>
        <taxon>Actinomycetota</taxon>
        <taxon>Actinomycetes</taxon>
        <taxon>Propionibacteriales</taxon>
        <taxon>Nocardioidaceae</taxon>
        <taxon>Nocardioides</taxon>
    </lineage>
</organism>
<dbReference type="InterPro" id="IPR048389">
    <property type="entry name" value="YciQ-like_C"/>
</dbReference>
<feature type="transmembrane region" description="Helical" evidence="2">
    <location>
        <begin position="259"/>
        <end position="281"/>
    </location>
</feature>
<reference evidence="5 6" key="1">
    <citation type="submission" date="2019-12" db="EMBL/GenBank/DDBJ databases">
        <authorList>
            <person name="Kun Z."/>
        </authorList>
    </citation>
    <scope>NUCLEOTIDE SEQUENCE [LARGE SCALE GENOMIC DNA]</scope>
    <source>
        <strain evidence="5 6">YIM 123512</strain>
    </source>
</reference>
<dbReference type="Proteomes" id="UP000473325">
    <property type="component" value="Unassembled WGS sequence"/>
</dbReference>
<keyword evidence="6" id="KW-1185">Reference proteome</keyword>
<feature type="domain" description="DUF2207" evidence="3">
    <location>
        <begin position="39"/>
        <end position="232"/>
    </location>
</feature>
<feature type="transmembrane region" description="Helical" evidence="2">
    <location>
        <begin position="439"/>
        <end position="459"/>
    </location>
</feature>
<evidence type="ECO:0000259" key="4">
    <source>
        <dbReference type="Pfam" id="PF20990"/>
    </source>
</evidence>
<feature type="compositionally biased region" description="Gly residues" evidence="1">
    <location>
        <begin position="573"/>
        <end position="591"/>
    </location>
</feature>
<evidence type="ECO:0000256" key="2">
    <source>
        <dbReference type="SAM" id="Phobius"/>
    </source>
</evidence>
<dbReference type="EMBL" id="WUEK01000007">
    <property type="protein sequence ID" value="MXG90400.1"/>
    <property type="molecule type" value="Genomic_DNA"/>
</dbReference>
<sequence length="591" mass="61573">MKRVAWTVLGLLVVVALLCFPAVGYGGTEGGDEADEDTTITSYLADFTLDADGTLHVVETLTVDFPNPGKHGIFRYWDRTDPRDPHVRRTPYVTRVTRDGAAEPFDVNELDGRKFVVAQIGDADTTLSTGAHTYVIDYSVSNAVDTNDPSVTSTSPDAAASMFYWQLVPRGWQQRIGQATLTVHLPVPAQADVACAVGDEASSGCQVQGGGTTELTVTTGPIEPRTPVTVATALAMPVPEPSFTVPWSPRWDSVLGTDVPLLLVVLALAALATGLGALLGARSRERPPGFGLQYAPPPGIGPAQAVYVMDEDVDRTTWVATMMYAAERGAITLTRDGDDWTITDKAGPEGWSGLDSETRGLASLLSGPGTSFTAQRKSVTAGERLGEEVKRFEKSVEEWGTSSGNLARTGAGCGGGLLVLGGFALMVVCLVFSPGGLSIAGLIPGGFAVAGLSLISTGASTRRTPQGRQLWSQVGGFKRVLSTESSEDRFDFSGRQELYTAYVPWAVAFGCADTWARKYRVETGAEPPAPSYLPAAYGASAGSYVDSVVDSFDSAVGSAISSYNATQSSSSSSGGGFSGGGGGGGGGGGSW</sequence>
<keyword evidence="2" id="KW-1133">Transmembrane helix</keyword>
<keyword evidence="2" id="KW-0812">Transmembrane</keyword>
<gene>
    <name evidence="5" type="ORF">GRQ65_12660</name>
</gene>
<feature type="region of interest" description="Disordered" evidence="1">
    <location>
        <begin position="565"/>
        <end position="591"/>
    </location>
</feature>
<comment type="caution">
    <text evidence="5">The sequence shown here is derived from an EMBL/GenBank/DDBJ whole genome shotgun (WGS) entry which is preliminary data.</text>
</comment>
<evidence type="ECO:0000313" key="5">
    <source>
        <dbReference type="EMBL" id="MXG90400.1"/>
    </source>
</evidence>
<feature type="domain" description="Predicted membrane protein YciQ-like C-terminal" evidence="4">
    <location>
        <begin position="294"/>
        <end position="518"/>
    </location>
</feature>
<evidence type="ECO:0000256" key="1">
    <source>
        <dbReference type="SAM" id="MobiDB-lite"/>
    </source>
</evidence>
<accession>A0A6L7EUK5</accession>
<keyword evidence="2" id="KW-0472">Membrane</keyword>
<evidence type="ECO:0000313" key="6">
    <source>
        <dbReference type="Proteomes" id="UP000473325"/>
    </source>
</evidence>
<dbReference type="RefSeq" id="WP_160878338.1">
    <property type="nucleotide sequence ID" value="NZ_WUEK01000007.1"/>
</dbReference>
<feature type="transmembrane region" description="Helical" evidence="2">
    <location>
        <begin position="411"/>
        <end position="433"/>
    </location>
</feature>
<dbReference type="AlphaFoldDB" id="A0A6L7EUK5"/>
<name>A0A6L7EUK5_9ACTN</name>
<dbReference type="Pfam" id="PF20990">
    <property type="entry name" value="DUF2207_C"/>
    <property type="match status" value="1"/>
</dbReference>
<dbReference type="Pfam" id="PF09972">
    <property type="entry name" value="DUF2207"/>
    <property type="match status" value="1"/>
</dbReference>